<dbReference type="Pfam" id="PF00466">
    <property type="entry name" value="Ribosomal_L10"/>
    <property type="match status" value="1"/>
</dbReference>
<sequence>MPKSKRNKVVPLTKVKKRPKEKKDKLIDEIRDFTSKFKNVYLLSIENERNTFLQVVRQRMRPGRLVCAKNKVMQLALGTEPASECQDSIHKLAEMITGQCGLLFTDKPPPEVQSVLAEYRPSDFARSGAEATETVVLPRGVDALAHLPHSIEHHLRQLGMPTQLRDGKIHLLGDHTVCKEGQDLTADAAQVLKLLDIKQAQFTMSVEAHWQRGGKFKDYSELED</sequence>
<organism evidence="7">
    <name type="scientific">Alexandrium andersonii</name>
    <dbReference type="NCBI Taxonomy" id="327968"/>
    <lineage>
        <taxon>Eukaryota</taxon>
        <taxon>Sar</taxon>
        <taxon>Alveolata</taxon>
        <taxon>Dinophyceae</taxon>
        <taxon>Gonyaulacales</taxon>
        <taxon>Pyrocystaceae</taxon>
        <taxon>Alexandrium</taxon>
    </lineage>
</organism>
<dbReference type="EMBL" id="HBGQ01022753">
    <property type="protein sequence ID" value="CAD9397909.1"/>
    <property type="molecule type" value="Transcribed_RNA"/>
</dbReference>
<dbReference type="Gene3D" id="3.90.105.20">
    <property type="match status" value="1"/>
</dbReference>
<dbReference type="GO" id="GO:0005737">
    <property type="term" value="C:cytoplasm"/>
    <property type="evidence" value="ECO:0007669"/>
    <property type="project" value="UniProtKB-SubCell"/>
</dbReference>
<dbReference type="Pfam" id="PF17777">
    <property type="entry name" value="RL10P_insert"/>
    <property type="match status" value="1"/>
</dbReference>
<dbReference type="InterPro" id="IPR043141">
    <property type="entry name" value="Ribosomal_uL10-like_sf"/>
</dbReference>
<dbReference type="GO" id="GO:0005730">
    <property type="term" value="C:nucleolus"/>
    <property type="evidence" value="ECO:0007669"/>
    <property type="project" value="UniProtKB-SubCell"/>
</dbReference>
<dbReference type="CDD" id="cd05796">
    <property type="entry name" value="Ribosomal_P0_like"/>
    <property type="match status" value="1"/>
</dbReference>
<evidence type="ECO:0000313" key="7">
    <source>
        <dbReference type="EMBL" id="CAD9397909.1"/>
    </source>
</evidence>
<dbReference type="InterPro" id="IPR051742">
    <property type="entry name" value="Ribosome_Assembly_uL10"/>
</dbReference>
<evidence type="ECO:0000259" key="6">
    <source>
        <dbReference type="Pfam" id="PF17777"/>
    </source>
</evidence>
<comment type="similarity">
    <text evidence="2 5">Belongs to the universal ribosomal protein uL10 family.</text>
</comment>
<keyword evidence="3 5" id="KW-0963">Cytoplasm</keyword>
<dbReference type="GO" id="GO:0000027">
    <property type="term" value="P:ribosomal large subunit assembly"/>
    <property type="evidence" value="ECO:0007669"/>
    <property type="project" value="InterPro"/>
</dbReference>
<dbReference type="InterPro" id="IPR033867">
    <property type="entry name" value="Mrt4"/>
</dbReference>
<comment type="function">
    <text evidence="1 5">Component of the ribosome assembly machinery. Nuclear paralog of the ribosomal protein P0, it binds pre-60S subunits at an early stage of assembly in the nucleolus, and is replaced by P0 in cytoplasmic pre-60S subunits and mature 80S ribosomes.</text>
</comment>
<accession>A0A7S2BIU4</accession>
<keyword evidence="4 5" id="KW-0539">Nucleus</keyword>
<dbReference type="GO" id="GO:0003723">
    <property type="term" value="F:RNA binding"/>
    <property type="evidence" value="ECO:0007669"/>
    <property type="project" value="TreeGrafter"/>
</dbReference>
<gene>
    <name evidence="7" type="ORF">AAND1436_LOCUS11272</name>
</gene>
<dbReference type="AlphaFoldDB" id="A0A7S2BIU4"/>
<evidence type="ECO:0000256" key="3">
    <source>
        <dbReference type="ARBA" id="ARBA00022490"/>
    </source>
</evidence>
<comment type="subcellular location">
    <subcellularLocation>
        <location evidence="5">Cytoplasm</location>
    </subcellularLocation>
    <subcellularLocation>
        <location evidence="5">Nucleus</location>
        <location evidence="5">Nucleolus</location>
    </subcellularLocation>
</comment>
<dbReference type="PANTHER" id="PTHR45841:SF1">
    <property type="entry name" value="MRNA TURNOVER PROTEIN 4 HOMOLOG"/>
    <property type="match status" value="1"/>
</dbReference>
<comment type="subunit">
    <text evidence="5">Associates with the pre-60S ribosomal particle.</text>
</comment>
<evidence type="ECO:0000256" key="2">
    <source>
        <dbReference type="ARBA" id="ARBA00008889"/>
    </source>
</evidence>
<evidence type="ECO:0000256" key="4">
    <source>
        <dbReference type="ARBA" id="ARBA00023242"/>
    </source>
</evidence>
<dbReference type="FunFam" id="3.90.105.20:FF:000003">
    <property type="entry name" value="Ribosome assembly factor mrt4"/>
    <property type="match status" value="1"/>
</dbReference>
<dbReference type="SUPFAM" id="SSF160369">
    <property type="entry name" value="Ribosomal protein L10-like"/>
    <property type="match status" value="1"/>
</dbReference>
<dbReference type="GO" id="GO:0030687">
    <property type="term" value="C:preribosome, large subunit precursor"/>
    <property type="evidence" value="ECO:0007669"/>
    <property type="project" value="TreeGrafter"/>
</dbReference>
<dbReference type="Gene3D" id="3.30.70.1730">
    <property type="match status" value="1"/>
</dbReference>
<reference evidence="7" key="1">
    <citation type="submission" date="2021-01" db="EMBL/GenBank/DDBJ databases">
        <authorList>
            <person name="Corre E."/>
            <person name="Pelletier E."/>
            <person name="Niang G."/>
            <person name="Scheremetjew M."/>
            <person name="Finn R."/>
            <person name="Kale V."/>
            <person name="Holt S."/>
            <person name="Cochrane G."/>
            <person name="Meng A."/>
            <person name="Brown T."/>
            <person name="Cohen L."/>
        </authorList>
    </citation>
    <scope>NUCLEOTIDE SEQUENCE</scope>
    <source>
        <strain evidence="7">CCMP2222</strain>
    </source>
</reference>
<keyword evidence="5" id="KW-0690">Ribosome biogenesis</keyword>
<dbReference type="InterPro" id="IPR001790">
    <property type="entry name" value="Ribosomal_uL10"/>
</dbReference>
<dbReference type="PANTHER" id="PTHR45841">
    <property type="entry name" value="MRNA TURNOVER PROTEIN 4 MRTO4"/>
    <property type="match status" value="1"/>
</dbReference>
<dbReference type="InterPro" id="IPR043164">
    <property type="entry name" value="Ribosomal_uL10-like_insert_sf"/>
</dbReference>
<proteinExistence type="inferred from homology"/>
<dbReference type="GO" id="GO:0006364">
    <property type="term" value="P:rRNA processing"/>
    <property type="evidence" value="ECO:0007669"/>
    <property type="project" value="TreeGrafter"/>
</dbReference>
<protein>
    <recommendedName>
        <fullName evidence="5">Ribosome assembly factor mrt4</fullName>
    </recommendedName>
</protein>
<feature type="domain" description="Large ribosomal subunit protein uL10-like insertion" evidence="6">
    <location>
        <begin position="125"/>
        <end position="197"/>
    </location>
</feature>
<evidence type="ECO:0000256" key="1">
    <source>
        <dbReference type="ARBA" id="ARBA00004046"/>
    </source>
</evidence>
<dbReference type="GO" id="GO:0000956">
    <property type="term" value="P:nuclear-transcribed mRNA catabolic process"/>
    <property type="evidence" value="ECO:0007669"/>
    <property type="project" value="TreeGrafter"/>
</dbReference>
<evidence type="ECO:0000256" key="5">
    <source>
        <dbReference type="RuleBase" id="RU364039"/>
    </source>
</evidence>
<name>A0A7S2BIU4_9DINO</name>
<dbReference type="InterPro" id="IPR040637">
    <property type="entry name" value="Ribosomal_uL10-like_insert"/>
</dbReference>